<feature type="transmembrane region" description="Helical" evidence="2">
    <location>
        <begin position="174"/>
        <end position="197"/>
    </location>
</feature>
<evidence type="ECO:0000313" key="6">
    <source>
        <dbReference type="Proteomes" id="UP000659654"/>
    </source>
</evidence>
<keyword evidence="2" id="KW-0812">Transmembrane</keyword>
<accession>A0A1I7RKA5</accession>
<reference evidence="4" key="2">
    <citation type="submission" date="2020-08" db="EMBL/GenBank/DDBJ databases">
        <authorList>
            <person name="Kikuchi T."/>
        </authorList>
    </citation>
    <scope>NUCLEOTIDE SEQUENCE</scope>
    <source>
        <strain evidence="3">Ka4C1</strain>
    </source>
</reference>
<feature type="region of interest" description="Disordered" evidence="1">
    <location>
        <begin position="87"/>
        <end position="113"/>
    </location>
</feature>
<feature type="compositionally biased region" description="Polar residues" evidence="1">
    <location>
        <begin position="99"/>
        <end position="113"/>
    </location>
</feature>
<evidence type="ECO:0000256" key="2">
    <source>
        <dbReference type="SAM" id="Phobius"/>
    </source>
</evidence>
<keyword evidence="2" id="KW-1133">Transmembrane helix</keyword>
<gene>
    <name evidence="3" type="ORF">BXYJ_LOCUS15270</name>
</gene>
<dbReference type="AlphaFoldDB" id="A0A1I7RKA5"/>
<evidence type="ECO:0000313" key="4">
    <source>
        <dbReference type="EMBL" id="CAG9131401.1"/>
    </source>
</evidence>
<name>A0A1I7RKA5_BURXY</name>
<dbReference type="eggNOG" id="ENOG502SCQU">
    <property type="taxonomic scope" value="Eukaryota"/>
</dbReference>
<dbReference type="OrthoDB" id="5801522at2759"/>
<proteinExistence type="predicted"/>
<dbReference type="WBParaSite" id="BXY_0113800.1">
    <property type="protein sequence ID" value="BXY_0113800.1"/>
    <property type="gene ID" value="BXY_0113800"/>
</dbReference>
<evidence type="ECO:0000313" key="7">
    <source>
        <dbReference type="WBParaSite" id="BXY_0113800.1"/>
    </source>
</evidence>
<dbReference type="EMBL" id="CAJFCV020000006">
    <property type="protein sequence ID" value="CAG9131401.1"/>
    <property type="molecule type" value="Genomic_DNA"/>
</dbReference>
<reference evidence="7" key="1">
    <citation type="submission" date="2016-11" db="UniProtKB">
        <authorList>
            <consortium name="WormBaseParasite"/>
        </authorList>
    </citation>
    <scope>IDENTIFICATION</scope>
</reference>
<feature type="region of interest" description="Disordered" evidence="1">
    <location>
        <begin position="54"/>
        <end position="75"/>
    </location>
</feature>
<evidence type="ECO:0000256" key="1">
    <source>
        <dbReference type="SAM" id="MobiDB-lite"/>
    </source>
</evidence>
<dbReference type="Proteomes" id="UP000095284">
    <property type="component" value="Unplaced"/>
</dbReference>
<keyword evidence="2" id="KW-0472">Membrane</keyword>
<keyword evidence="6" id="KW-1185">Reference proteome</keyword>
<organism evidence="5 7">
    <name type="scientific">Bursaphelenchus xylophilus</name>
    <name type="common">Pinewood nematode worm</name>
    <name type="synonym">Aphelenchoides xylophilus</name>
    <dbReference type="NCBI Taxonomy" id="6326"/>
    <lineage>
        <taxon>Eukaryota</taxon>
        <taxon>Metazoa</taxon>
        <taxon>Ecdysozoa</taxon>
        <taxon>Nematoda</taxon>
        <taxon>Chromadorea</taxon>
        <taxon>Rhabditida</taxon>
        <taxon>Tylenchina</taxon>
        <taxon>Tylenchomorpha</taxon>
        <taxon>Aphelenchoidea</taxon>
        <taxon>Aphelenchoididae</taxon>
        <taxon>Bursaphelenchus</taxon>
    </lineage>
</organism>
<dbReference type="Proteomes" id="UP000659654">
    <property type="component" value="Unassembled WGS sequence"/>
</dbReference>
<evidence type="ECO:0000313" key="5">
    <source>
        <dbReference type="Proteomes" id="UP000095284"/>
    </source>
</evidence>
<sequence length="345" mass="38491">MVSGKYSIPREGSRESIGSKFEKIFKKSRSSDDAVEEVSEQCECRFITDIRVCPNPTGSTNAAQPLTDPPEPVQRQTSLPITYAPVEPTYKPIEPQPKPRQSSSAHSSLSKMNRSATYGMTGADFMERRGWHERDAYGNPLNPTKSGSGRNVLRYIPHNASGYTEEKEESNMTYIVPIIVLIILLLIIIISLLILFATGVLQLGSSKPPSPPTDNNPIDPLPPKVQLVNRTFECEFFILDQANAAYNDPTSVEYEQASTIIRNALNTLIAQSTIRDLTPSLQMERLTNVGNDLRVPFRLTLIVYSNSQLTAESIKNVILSELTLLEAQLNYTFVDRTRVNVRTLN</sequence>
<dbReference type="Proteomes" id="UP000582659">
    <property type="component" value="Unassembled WGS sequence"/>
</dbReference>
<protein>
    <submittedName>
        <fullName evidence="3">(pine wood nematode) hypothetical protein</fullName>
    </submittedName>
</protein>
<dbReference type="EMBL" id="CAJFDI010000006">
    <property type="protein sequence ID" value="CAD5235179.1"/>
    <property type="molecule type" value="Genomic_DNA"/>
</dbReference>
<evidence type="ECO:0000313" key="3">
    <source>
        <dbReference type="EMBL" id="CAD5235179.1"/>
    </source>
</evidence>